<reference evidence="2" key="1">
    <citation type="submission" date="2021-04" db="EMBL/GenBank/DDBJ databases">
        <title>Proteiniclasticum sedimins sp. nov., an obligate anaerobic bacterium isolated from anaerobic sludge.</title>
        <authorList>
            <person name="Liu J."/>
        </authorList>
    </citation>
    <scope>NUCLEOTIDE SEQUENCE</scope>
    <source>
        <strain evidence="2">BAD-10</strain>
    </source>
</reference>
<sequence>MRIKTTALILLLVLLMTSGCMKKEDQTAVQTAPILSFSTDKAENIKFVRTKNYDGLALKEYTDTTYSYEVTPDGKLMTVYLRNAPSAITTVVAKKEEILLKAEDALKRLDFDLEEFETKVSFDETRKQYKSTSRQKKGEFFTGNNVYIQYTADGTLVSISMKYENPSVLDTVDKITLDKAKEIVMNYFATNTLTQKYAPLLTKELIRHEVDVYNNKKVYNLYFTLQSDDFGIFDFTYVVSTETGIILYRKELR</sequence>
<dbReference type="AlphaFoldDB" id="A0A941CNG4"/>
<keyword evidence="3" id="KW-1185">Reference proteome</keyword>
<keyword evidence="1" id="KW-0732">Signal</keyword>
<accession>A0A941CNG4</accession>
<proteinExistence type="predicted"/>
<evidence type="ECO:0000313" key="2">
    <source>
        <dbReference type="EMBL" id="MBR0574898.1"/>
    </source>
</evidence>
<feature type="signal peptide" evidence="1">
    <location>
        <begin position="1"/>
        <end position="22"/>
    </location>
</feature>
<dbReference type="RefSeq" id="WP_211799412.1">
    <property type="nucleotide sequence ID" value="NZ_JAGSCS010000001.1"/>
</dbReference>
<evidence type="ECO:0008006" key="4">
    <source>
        <dbReference type="Google" id="ProtNLM"/>
    </source>
</evidence>
<evidence type="ECO:0000313" key="3">
    <source>
        <dbReference type="Proteomes" id="UP000675379"/>
    </source>
</evidence>
<feature type="chain" id="PRO_5038845247" description="PepSY domain-containing protein" evidence="1">
    <location>
        <begin position="23"/>
        <end position="253"/>
    </location>
</feature>
<dbReference type="PROSITE" id="PS51257">
    <property type="entry name" value="PROKAR_LIPOPROTEIN"/>
    <property type="match status" value="1"/>
</dbReference>
<evidence type="ECO:0000256" key="1">
    <source>
        <dbReference type="SAM" id="SignalP"/>
    </source>
</evidence>
<dbReference type="Proteomes" id="UP000675379">
    <property type="component" value="Unassembled WGS sequence"/>
</dbReference>
<comment type="caution">
    <text evidence="2">The sequence shown here is derived from an EMBL/GenBank/DDBJ whole genome shotgun (WGS) entry which is preliminary data.</text>
</comment>
<gene>
    <name evidence="2" type="ORF">KCG48_00950</name>
</gene>
<organism evidence="2 3">
    <name type="scientific">Proteiniclasticum sediminis</name>
    <dbReference type="NCBI Taxonomy" id="2804028"/>
    <lineage>
        <taxon>Bacteria</taxon>
        <taxon>Bacillati</taxon>
        <taxon>Bacillota</taxon>
        <taxon>Clostridia</taxon>
        <taxon>Eubacteriales</taxon>
        <taxon>Clostridiaceae</taxon>
        <taxon>Proteiniclasticum</taxon>
    </lineage>
</organism>
<dbReference type="EMBL" id="JAGSCS010000001">
    <property type="protein sequence ID" value="MBR0574898.1"/>
    <property type="molecule type" value="Genomic_DNA"/>
</dbReference>
<protein>
    <recommendedName>
        <fullName evidence="4">PepSY domain-containing protein</fullName>
    </recommendedName>
</protein>
<name>A0A941CNG4_9CLOT</name>